<name>A0A1Q5UA48_9EURO</name>
<keyword evidence="1" id="KW-0677">Repeat</keyword>
<sequence>MAVYSTVIGGQLRRLKRMKDNICSEDVMDFLEQAHSAVQLNGVSNLNGPCKRTLMHYAAMGDCRELLLQLLAFRTPIDVRDGHHRTPLSWAAQYGSYVTARILVENGANVNALDKAFMTPLSRLLQEGKSGTKNYAALKVYLEKNGATTKGRKRAWIRERLRLQHYY</sequence>
<comment type="caution">
    <text evidence="4">The sequence shown here is derived from an EMBL/GenBank/DDBJ whole genome shotgun (WGS) entry which is preliminary data.</text>
</comment>
<dbReference type="PROSITE" id="PS50088">
    <property type="entry name" value="ANK_REPEAT"/>
    <property type="match status" value="1"/>
</dbReference>
<dbReference type="PROSITE" id="PS50297">
    <property type="entry name" value="ANK_REP_REGION"/>
    <property type="match status" value="1"/>
</dbReference>
<dbReference type="Gene3D" id="1.25.40.20">
    <property type="entry name" value="Ankyrin repeat-containing domain"/>
    <property type="match status" value="1"/>
</dbReference>
<evidence type="ECO:0000256" key="1">
    <source>
        <dbReference type="ARBA" id="ARBA00022737"/>
    </source>
</evidence>
<evidence type="ECO:0000256" key="2">
    <source>
        <dbReference type="ARBA" id="ARBA00023043"/>
    </source>
</evidence>
<dbReference type="InterPro" id="IPR002110">
    <property type="entry name" value="Ankyrin_rpt"/>
</dbReference>
<accession>A0A1Q5UA48</accession>
<gene>
    <name evidence="4" type="ORF">PENSUB_5308</name>
</gene>
<dbReference type="EMBL" id="MNBE01000540">
    <property type="protein sequence ID" value="OKP09352.1"/>
    <property type="molecule type" value="Genomic_DNA"/>
</dbReference>
<keyword evidence="5" id="KW-1185">Reference proteome</keyword>
<evidence type="ECO:0000256" key="3">
    <source>
        <dbReference type="PROSITE-ProRule" id="PRU00023"/>
    </source>
</evidence>
<feature type="repeat" description="ANK" evidence="3">
    <location>
        <begin position="83"/>
        <end position="115"/>
    </location>
</feature>
<reference evidence="4 5" key="1">
    <citation type="submission" date="2016-10" db="EMBL/GenBank/DDBJ databases">
        <title>Genome sequence of the ascomycete fungus Penicillium subrubescens.</title>
        <authorList>
            <person name="De Vries R.P."/>
            <person name="Peng M."/>
            <person name="Dilokpimol A."/>
            <person name="Hilden K."/>
            <person name="Makela M.R."/>
            <person name="Grigoriev I."/>
            <person name="Riley R."/>
            <person name="Granchi Z."/>
        </authorList>
    </citation>
    <scope>NUCLEOTIDE SEQUENCE [LARGE SCALE GENOMIC DNA]</scope>
    <source>
        <strain evidence="4 5">CBS 132785</strain>
    </source>
</reference>
<dbReference type="SMART" id="SM00248">
    <property type="entry name" value="ANK"/>
    <property type="match status" value="2"/>
</dbReference>
<dbReference type="PANTHER" id="PTHR24134">
    <property type="entry name" value="ANKYRIN REPEAT-CONTAINING PROTEIN DDB_G0279043"/>
    <property type="match status" value="1"/>
</dbReference>
<dbReference type="AlphaFoldDB" id="A0A1Q5UA48"/>
<evidence type="ECO:0000313" key="4">
    <source>
        <dbReference type="EMBL" id="OKP09352.1"/>
    </source>
</evidence>
<protein>
    <submittedName>
        <fullName evidence="4">Uncharacterized protein</fullName>
    </submittedName>
</protein>
<dbReference type="Proteomes" id="UP000186955">
    <property type="component" value="Unassembled WGS sequence"/>
</dbReference>
<keyword evidence="2 3" id="KW-0040">ANK repeat</keyword>
<dbReference type="InterPro" id="IPR036770">
    <property type="entry name" value="Ankyrin_rpt-contain_sf"/>
</dbReference>
<organism evidence="4 5">
    <name type="scientific">Penicillium subrubescens</name>
    <dbReference type="NCBI Taxonomy" id="1316194"/>
    <lineage>
        <taxon>Eukaryota</taxon>
        <taxon>Fungi</taxon>
        <taxon>Dikarya</taxon>
        <taxon>Ascomycota</taxon>
        <taxon>Pezizomycotina</taxon>
        <taxon>Eurotiomycetes</taxon>
        <taxon>Eurotiomycetidae</taxon>
        <taxon>Eurotiales</taxon>
        <taxon>Aspergillaceae</taxon>
        <taxon>Penicillium</taxon>
    </lineage>
</organism>
<dbReference type="SUPFAM" id="SSF48403">
    <property type="entry name" value="Ankyrin repeat"/>
    <property type="match status" value="1"/>
</dbReference>
<dbReference type="STRING" id="1316194.A0A1Q5UA48"/>
<proteinExistence type="predicted"/>
<evidence type="ECO:0000313" key="5">
    <source>
        <dbReference type="Proteomes" id="UP000186955"/>
    </source>
</evidence>
<dbReference type="PANTHER" id="PTHR24134:SF9">
    <property type="entry name" value="ANKYRIN REPEAT AND SOCS BOX PROTEIN 8"/>
    <property type="match status" value="1"/>
</dbReference>
<dbReference type="Pfam" id="PF12796">
    <property type="entry name" value="Ank_2"/>
    <property type="match status" value="1"/>
</dbReference>